<sequence>MKLFSFFSKNIFPILLVNFIGILGYSIVIPILIFIVIDLGGNGFIYGILGAMYPFFQLIGAPILGKLSDRIGRKKVLILSQAGTFIAWMLFLLAFILPKTQLWTSSSELSGSYIMTMPLLLLFVARIFDGFTGGNVSVANAYLSDVSTDDDRDKNFGMMGASTSLGFVLGPAVAGVLASTFLGESLPIILAAMISLIAIFVIIVKLPESNPYVVDTGNAGLKSFRRFFQVEHKDCYTDDITDTNATNSFWAILKLDQIPLLYTVYFLTFLAFSLFYAGLPIYASTILEWSAIELGIFLAYSSIIMILVQGPLLSYLSGKVSNVFCIALGSILLALSFYLLSVSNLIILYLANTLLSLGNGLMWPNFLSLLSKTGNHQMQGAIQGYGNSMGSFASIFGLVLGGILFESIQMTLFTIGSGVFVIIFLLVIINHFRTKNAVTQREPSVKVA</sequence>
<feature type="transmembrane region" description="Helical" evidence="8">
    <location>
        <begin position="346"/>
        <end position="363"/>
    </location>
</feature>
<dbReference type="Proteomes" id="UP000651057">
    <property type="component" value="Unassembled WGS sequence"/>
</dbReference>
<evidence type="ECO:0000313" key="10">
    <source>
        <dbReference type="EMBL" id="MBL0685864.1"/>
    </source>
</evidence>
<name>A0A937A7W7_9FLAO</name>
<proteinExistence type="inferred from homology"/>
<gene>
    <name evidence="10" type="ORF">JJQ60_20195</name>
</gene>
<feature type="transmembrane region" description="Helical" evidence="8">
    <location>
        <begin position="411"/>
        <end position="432"/>
    </location>
</feature>
<feature type="transmembrane region" description="Helical" evidence="8">
    <location>
        <begin position="76"/>
        <end position="97"/>
    </location>
</feature>
<dbReference type="InterPro" id="IPR005829">
    <property type="entry name" value="Sugar_transporter_CS"/>
</dbReference>
<feature type="transmembrane region" description="Helical" evidence="8">
    <location>
        <begin position="260"/>
        <end position="283"/>
    </location>
</feature>
<dbReference type="PRINTS" id="PR01035">
    <property type="entry name" value="TCRTETA"/>
</dbReference>
<dbReference type="Pfam" id="PF07690">
    <property type="entry name" value="MFS_1"/>
    <property type="match status" value="1"/>
</dbReference>
<feature type="transmembrane region" description="Helical" evidence="8">
    <location>
        <begin position="12"/>
        <end position="37"/>
    </location>
</feature>
<comment type="similarity">
    <text evidence="3">Belongs to the major facilitator superfamily. TCR/Tet family.</text>
</comment>
<organism evidence="10 11">
    <name type="scientific">Aquimarina mytili</name>
    <dbReference type="NCBI Taxonomy" id="874423"/>
    <lineage>
        <taxon>Bacteria</taxon>
        <taxon>Pseudomonadati</taxon>
        <taxon>Bacteroidota</taxon>
        <taxon>Flavobacteriia</taxon>
        <taxon>Flavobacteriales</taxon>
        <taxon>Flavobacteriaceae</taxon>
        <taxon>Aquimarina</taxon>
    </lineage>
</organism>
<feature type="domain" description="Major facilitator superfamily (MFS) profile" evidence="9">
    <location>
        <begin position="10"/>
        <end position="435"/>
    </location>
</feature>
<dbReference type="InterPro" id="IPR011701">
    <property type="entry name" value="MFS"/>
</dbReference>
<dbReference type="PANTHER" id="PTHR23504">
    <property type="entry name" value="MAJOR FACILITATOR SUPERFAMILY DOMAIN-CONTAINING PROTEIN 10"/>
    <property type="match status" value="1"/>
</dbReference>
<reference evidence="10" key="1">
    <citation type="submission" date="2021-01" db="EMBL/GenBank/DDBJ databases">
        <authorList>
            <person name="Zhong Y.L."/>
        </authorList>
    </citation>
    <scope>NUCLEOTIDE SEQUENCE</scope>
    <source>
        <strain evidence="10">KCTC 23302</strain>
    </source>
</reference>
<dbReference type="PANTHER" id="PTHR23504:SF15">
    <property type="entry name" value="MAJOR FACILITATOR SUPERFAMILY (MFS) PROFILE DOMAIN-CONTAINING PROTEIN"/>
    <property type="match status" value="1"/>
</dbReference>
<evidence type="ECO:0000313" key="11">
    <source>
        <dbReference type="Proteomes" id="UP000651057"/>
    </source>
</evidence>
<dbReference type="GO" id="GO:0016020">
    <property type="term" value="C:membrane"/>
    <property type="evidence" value="ECO:0007669"/>
    <property type="project" value="UniProtKB-SubCell"/>
</dbReference>
<dbReference type="SUPFAM" id="SSF103473">
    <property type="entry name" value="MFS general substrate transporter"/>
    <property type="match status" value="1"/>
</dbReference>
<evidence type="ECO:0000256" key="6">
    <source>
        <dbReference type="ARBA" id="ARBA00022989"/>
    </source>
</evidence>
<feature type="transmembrane region" description="Helical" evidence="8">
    <location>
        <begin position="188"/>
        <end position="206"/>
    </location>
</feature>
<keyword evidence="4" id="KW-0813">Transport</keyword>
<protein>
    <submittedName>
        <fullName evidence="10">MFS transporter</fullName>
    </submittedName>
</protein>
<evidence type="ECO:0000259" key="9">
    <source>
        <dbReference type="PROSITE" id="PS50850"/>
    </source>
</evidence>
<dbReference type="CDD" id="cd17330">
    <property type="entry name" value="MFS_SLC46_TetA_like"/>
    <property type="match status" value="1"/>
</dbReference>
<keyword evidence="11" id="KW-1185">Reference proteome</keyword>
<feature type="transmembrane region" description="Helical" evidence="8">
    <location>
        <begin position="43"/>
        <end position="64"/>
    </location>
</feature>
<dbReference type="PROSITE" id="PS00216">
    <property type="entry name" value="SUGAR_TRANSPORT_1"/>
    <property type="match status" value="1"/>
</dbReference>
<comment type="caution">
    <text evidence="10">The sequence shown here is derived from an EMBL/GenBank/DDBJ whole genome shotgun (WGS) entry which is preliminary data.</text>
</comment>
<evidence type="ECO:0000256" key="2">
    <source>
        <dbReference type="ARBA" id="ARBA00004141"/>
    </source>
</evidence>
<comment type="function">
    <text evidence="1">Resistance to tetracycline by an active tetracycline efflux. This is an energy-dependent process that decreases the accumulation of the antibiotic in whole cells. This protein functions as a metal-tetracycline/H(+) antiporter.</text>
</comment>
<dbReference type="EMBL" id="JAERQJ010000013">
    <property type="protein sequence ID" value="MBL0685864.1"/>
    <property type="molecule type" value="Genomic_DNA"/>
</dbReference>
<evidence type="ECO:0000256" key="5">
    <source>
        <dbReference type="ARBA" id="ARBA00022692"/>
    </source>
</evidence>
<dbReference type="InterPro" id="IPR020846">
    <property type="entry name" value="MFS_dom"/>
</dbReference>
<dbReference type="InterPro" id="IPR036259">
    <property type="entry name" value="MFS_trans_sf"/>
</dbReference>
<evidence type="ECO:0000256" key="7">
    <source>
        <dbReference type="ARBA" id="ARBA00023136"/>
    </source>
</evidence>
<evidence type="ECO:0000256" key="8">
    <source>
        <dbReference type="SAM" id="Phobius"/>
    </source>
</evidence>
<evidence type="ECO:0000256" key="3">
    <source>
        <dbReference type="ARBA" id="ARBA00007520"/>
    </source>
</evidence>
<evidence type="ECO:0000256" key="4">
    <source>
        <dbReference type="ARBA" id="ARBA00022448"/>
    </source>
</evidence>
<keyword evidence="6 8" id="KW-1133">Transmembrane helix</keyword>
<feature type="transmembrane region" description="Helical" evidence="8">
    <location>
        <begin position="320"/>
        <end position="340"/>
    </location>
</feature>
<dbReference type="PROSITE" id="PS50850">
    <property type="entry name" value="MFS"/>
    <property type="match status" value="1"/>
</dbReference>
<keyword evidence="5 8" id="KW-0812">Transmembrane</keyword>
<feature type="transmembrane region" description="Helical" evidence="8">
    <location>
        <begin position="161"/>
        <end position="182"/>
    </location>
</feature>
<dbReference type="RefSeq" id="WP_201924307.1">
    <property type="nucleotide sequence ID" value="NZ_BAABAX010000011.1"/>
</dbReference>
<dbReference type="Gene3D" id="1.20.1250.20">
    <property type="entry name" value="MFS general substrate transporter like domains"/>
    <property type="match status" value="1"/>
</dbReference>
<keyword evidence="7 8" id="KW-0472">Membrane</keyword>
<feature type="transmembrane region" description="Helical" evidence="8">
    <location>
        <begin position="289"/>
        <end position="308"/>
    </location>
</feature>
<feature type="transmembrane region" description="Helical" evidence="8">
    <location>
        <begin position="109"/>
        <end position="128"/>
    </location>
</feature>
<dbReference type="InterPro" id="IPR001958">
    <property type="entry name" value="Tet-R_TetA/multi-R_MdtG-like"/>
</dbReference>
<evidence type="ECO:0000256" key="1">
    <source>
        <dbReference type="ARBA" id="ARBA00003279"/>
    </source>
</evidence>
<feature type="transmembrane region" description="Helical" evidence="8">
    <location>
        <begin position="384"/>
        <end position="405"/>
    </location>
</feature>
<dbReference type="GO" id="GO:0022857">
    <property type="term" value="F:transmembrane transporter activity"/>
    <property type="evidence" value="ECO:0007669"/>
    <property type="project" value="InterPro"/>
</dbReference>
<accession>A0A937A7W7</accession>
<comment type="subcellular location">
    <subcellularLocation>
        <location evidence="2">Membrane</location>
        <topology evidence="2">Multi-pass membrane protein</topology>
    </subcellularLocation>
</comment>
<dbReference type="AlphaFoldDB" id="A0A937A7W7"/>